<dbReference type="EMBL" id="JAJHJB010000003">
    <property type="protein sequence ID" value="MCC5464574.1"/>
    <property type="molecule type" value="Genomic_DNA"/>
</dbReference>
<gene>
    <name evidence="1" type="ORF">LMF89_04240</name>
    <name evidence="2" type="ORF">LMF89_19455</name>
</gene>
<organism evidence="1 3">
    <name type="scientific">Pelosinus baikalensis</name>
    <dbReference type="NCBI Taxonomy" id="2892015"/>
    <lineage>
        <taxon>Bacteria</taxon>
        <taxon>Bacillati</taxon>
        <taxon>Bacillota</taxon>
        <taxon>Negativicutes</taxon>
        <taxon>Selenomonadales</taxon>
        <taxon>Sporomusaceae</taxon>
        <taxon>Pelosinus</taxon>
    </lineage>
</organism>
<proteinExistence type="predicted"/>
<dbReference type="Gene3D" id="2.60.40.3940">
    <property type="match status" value="1"/>
</dbReference>
<protein>
    <recommendedName>
        <fullName evidence="4">Tail fiber protein</fullName>
    </recommendedName>
</protein>
<evidence type="ECO:0000313" key="1">
    <source>
        <dbReference type="EMBL" id="MCC5464574.1"/>
    </source>
</evidence>
<evidence type="ECO:0000313" key="2">
    <source>
        <dbReference type="EMBL" id="MCC5467517.1"/>
    </source>
</evidence>
<reference evidence="1" key="1">
    <citation type="submission" date="2021-11" db="EMBL/GenBank/DDBJ databases">
        <title>Description of a new species Pelosinus isolated from the bottom sediments of Lake Baikal.</title>
        <authorList>
            <person name="Zakharyuk A."/>
        </authorList>
    </citation>
    <scope>NUCLEOTIDE SEQUENCE</scope>
    <source>
        <strain evidence="1">Bkl1</strain>
    </source>
</reference>
<accession>A0ABS8HRW3</accession>
<dbReference type="EMBL" id="JAJHJB010000034">
    <property type="protein sequence ID" value="MCC5467517.1"/>
    <property type="molecule type" value="Genomic_DNA"/>
</dbReference>
<sequence>MQQTPNLNLNKPDGTDVVDITDLNANMDIIDGKLGITGHNHNGTAGNGPKITNAGLAAGAADDTAIGSRTVNQALASPANAGTITQLLSWLAGRIKAITGATNWYDAPAITLATINTLFGTSGHSHNGTTGQGPKIAYSNINGAPSSMTPTAHASTATTYGVSTAANYGHAMASSAAPVVAGTANAGTDNGKFAREGHVHPAQTSVSGNAGTATKLASARQIALTGAVTGAGNFDGSGNLSITTTAGTAASIVSSGSGVNYYWRKWSNGDMEIWGTITGNLGSMGSHTVGAAIAFPVQFPTVCKNVIISQPDWIGESAYIWRVLKDSKNISGFSVKEDRWDNKGAGNLASADYYAFGN</sequence>
<comment type="caution">
    <text evidence="1">The sequence shown here is derived from an EMBL/GenBank/DDBJ whole genome shotgun (WGS) entry which is preliminary data.</text>
</comment>
<evidence type="ECO:0008006" key="4">
    <source>
        <dbReference type="Google" id="ProtNLM"/>
    </source>
</evidence>
<evidence type="ECO:0000313" key="3">
    <source>
        <dbReference type="Proteomes" id="UP001165492"/>
    </source>
</evidence>
<dbReference type="RefSeq" id="WP_229534006.1">
    <property type="nucleotide sequence ID" value="NZ_JAJHJB010000003.1"/>
</dbReference>
<dbReference type="Proteomes" id="UP001165492">
    <property type="component" value="Unassembled WGS sequence"/>
</dbReference>
<keyword evidence="3" id="KW-1185">Reference proteome</keyword>
<name>A0ABS8HRW3_9FIRM</name>